<dbReference type="Pfam" id="PF07331">
    <property type="entry name" value="TctB"/>
    <property type="match status" value="1"/>
</dbReference>
<keyword evidence="1" id="KW-0472">Membrane</keyword>
<organism evidence="3 4">
    <name type="scientific">Rhizobium puerariae</name>
    <dbReference type="NCBI Taxonomy" id="1585791"/>
    <lineage>
        <taxon>Bacteria</taxon>
        <taxon>Pseudomonadati</taxon>
        <taxon>Pseudomonadota</taxon>
        <taxon>Alphaproteobacteria</taxon>
        <taxon>Hyphomicrobiales</taxon>
        <taxon>Rhizobiaceae</taxon>
        <taxon>Rhizobium/Agrobacterium group</taxon>
        <taxon>Rhizobium</taxon>
    </lineage>
</organism>
<feature type="transmembrane region" description="Helical" evidence="1">
    <location>
        <begin position="95"/>
        <end position="112"/>
    </location>
</feature>
<accession>A0ABV6AA29</accession>
<feature type="transmembrane region" description="Helical" evidence="1">
    <location>
        <begin position="39"/>
        <end position="57"/>
    </location>
</feature>
<keyword evidence="1" id="KW-0812">Transmembrane</keyword>
<dbReference type="InterPro" id="IPR009936">
    <property type="entry name" value="DUF1468"/>
</dbReference>
<evidence type="ECO:0000313" key="4">
    <source>
        <dbReference type="Proteomes" id="UP001589692"/>
    </source>
</evidence>
<keyword evidence="4" id="KW-1185">Reference proteome</keyword>
<evidence type="ECO:0000259" key="2">
    <source>
        <dbReference type="Pfam" id="PF07331"/>
    </source>
</evidence>
<proteinExistence type="predicted"/>
<feature type="transmembrane region" description="Helical" evidence="1">
    <location>
        <begin position="124"/>
        <end position="144"/>
    </location>
</feature>
<protein>
    <submittedName>
        <fullName evidence="3">Tripartite tricarboxylate transporter TctB family protein</fullName>
    </submittedName>
</protein>
<reference evidence="3 4" key="1">
    <citation type="submission" date="2024-09" db="EMBL/GenBank/DDBJ databases">
        <authorList>
            <person name="Sun Q."/>
            <person name="Mori K."/>
        </authorList>
    </citation>
    <scope>NUCLEOTIDE SEQUENCE [LARGE SCALE GENOMIC DNA]</scope>
    <source>
        <strain evidence="3 4">TBRC 4938</strain>
    </source>
</reference>
<gene>
    <name evidence="3" type="ORF">ACFFP0_01400</name>
</gene>
<comment type="caution">
    <text evidence="3">The sequence shown here is derived from an EMBL/GenBank/DDBJ whole genome shotgun (WGS) entry which is preliminary data.</text>
</comment>
<feature type="transmembrane region" description="Helical" evidence="1">
    <location>
        <begin position="7"/>
        <end position="27"/>
    </location>
</feature>
<dbReference type="EMBL" id="JBHMAA010000003">
    <property type="protein sequence ID" value="MFB9947479.1"/>
    <property type="molecule type" value="Genomic_DNA"/>
</dbReference>
<dbReference type="RefSeq" id="WP_377254995.1">
    <property type="nucleotide sequence ID" value="NZ_JBHMAA010000003.1"/>
</dbReference>
<feature type="transmembrane region" description="Helical" evidence="1">
    <location>
        <begin position="69"/>
        <end position="89"/>
    </location>
</feature>
<feature type="domain" description="DUF1468" evidence="2">
    <location>
        <begin position="7"/>
        <end position="145"/>
    </location>
</feature>
<name>A0ABV6AA29_9HYPH</name>
<dbReference type="Proteomes" id="UP001589692">
    <property type="component" value="Unassembled WGS sequence"/>
</dbReference>
<evidence type="ECO:0000313" key="3">
    <source>
        <dbReference type="EMBL" id="MFB9947479.1"/>
    </source>
</evidence>
<keyword evidence="1" id="KW-1133">Transmembrane helix</keyword>
<evidence type="ECO:0000256" key="1">
    <source>
        <dbReference type="SAM" id="Phobius"/>
    </source>
</evidence>
<sequence>MNTKSIVSGGVCILIGGFFSLSALTSLKIGTSTNMGPGYFPLSLAIILIGIGLYIAAQAIREESDGFRFGLGAIPWRGTLLICLSPIILGLTIRGMGLAPSIFLTAMVSAFASRAQTMKMAVSVSLVLTIFCVLIFGVILKLPIPVIGPWFSL</sequence>